<dbReference type="RefSeq" id="WP_281764869.1">
    <property type="nucleotide sequence ID" value="NZ_BRVO01000002.1"/>
</dbReference>
<evidence type="ECO:0000313" key="1">
    <source>
        <dbReference type="EMBL" id="GLB49227.1"/>
    </source>
</evidence>
<sequence>MRLENGIKVFTGTEITATMIKERLIENGIKASLEDDDFYKDVVTNEQKVPEKLNVYVPRENVIQAQEVIEEAYVDLMDN</sequence>
<dbReference type="EMBL" id="BRVO01000002">
    <property type="protein sequence ID" value="GLB49227.1"/>
    <property type="molecule type" value="Genomic_DNA"/>
</dbReference>
<organism evidence="1 2">
    <name type="scientific">Neptunitalea lumnitzerae</name>
    <dbReference type="NCBI Taxonomy" id="2965509"/>
    <lineage>
        <taxon>Bacteria</taxon>
        <taxon>Pseudomonadati</taxon>
        <taxon>Bacteroidota</taxon>
        <taxon>Flavobacteriia</taxon>
        <taxon>Flavobacteriales</taxon>
        <taxon>Flavobacteriaceae</taxon>
        <taxon>Neptunitalea</taxon>
    </lineage>
</organism>
<keyword evidence="2" id="KW-1185">Reference proteome</keyword>
<name>A0ABQ5MJX8_9FLAO</name>
<accession>A0ABQ5MJX8</accession>
<gene>
    <name evidence="1" type="ORF">Y10_15950</name>
</gene>
<protein>
    <recommendedName>
        <fullName evidence="3">DUF2007 domain-containing protein</fullName>
    </recommendedName>
</protein>
<evidence type="ECO:0008006" key="3">
    <source>
        <dbReference type="Google" id="ProtNLM"/>
    </source>
</evidence>
<dbReference type="Proteomes" id="UP001143543">
    <property type="component" value="Unassembled WGS sequence"/>
</dbReference>
<comment type="caution">
    <text evidence="1">The sequence shown here is derived from an EMBL/GenBank/DDBJ whole genome shotgun (WGS) entry which is preliminary data.</text>
</comment>
<evidence type="ECO:0000313" key="2">
    <source>
        <dbReference type="Proteomes" id="UP001143543"/>
    </source>
</evidence>
<reference evidence="1" key="1">
    <citation type="submission" date="2022-07" db="EMBL/GenBank/DDBJ databases">
        <title>Taxonomy of Novel Oxalotrophic and Methylotrophic Bacteria.</title>
        <authorList>
            <person name="Sahin N."/>
            <person name="Tani A."/>
        </authorList>
    </citation>
    <scope>NUCLEOTIDE SEQUENCE</scope>
    <source>
        <strain evidence="1">Y10</strain>
    </source>
</reference>
<proteinExistence type="predicted"/>